<comment type="caution">
    <text evidence="2">The sequence shown here is derived from an EMBL/GenBank/DDBJ whole genome shotgun (WGS) entry which is preliminary data.</text>
</comment>
<dbReference type="EMBL" id="JBGBPQ010000013">
    <property type="protein sequence ID" value="KAL1511835.1"/>
    <property type="molecule type" value="Genomic_DNA"/>
</dbReference>
<reference evidence="2 3" key="1">
    <citation type="journal article" date="2024" name="Science">
        <title>Giant polyketide synthase enzymes in the biosynthesis of giant marine polyether toxins.</title>
        <authorList>
            <person name="Fallon T.R."/>
            <person name="Shende V.V."/>
            <person name="Wierzbicki I.H."/>
            <person name="Pendleton A.L."/>
            <person name="Watervoot N.F."/>
            <person name="Auber R.P."/>
            <person name="Gonzalez D.J."/>
            <person name="Wisecaver J.H."/>
            <person name="Moore B.S."/>
        </authorList>
    </citation>
    <scope>NUCLEOTIDE SEQUENCE [LARGE SCALE GENOMIC DNA]</scope>
    <source>
        <strain evidence="2 3">12B1</strain>
    </source>
</reference>
<dbReference type="Proteomes" id="UP001515480">
    <property type="component" value="Unassembled WGS sequence"/>
</dbReference>
<dbReference type="AlphaFoldDB" id="A0AB34J5A1"/>
<feature type="compositionally biased region" description="Low complexity" evidence="1">
    <location>
        <begin position="408"/>
        <end position="421"/>
    </location>
</feature>
<keyword evidence="3" id="KW-1185">Reference proteome</keyword>
<protein>
    <submittedName>
        <fullName evidence="2">Uncharacterized protein</fullName>
    </submittedName>
</protein>
<gene>
    <name evidence="2" type="ORF">AB1Y20_005120</name>
</gene>
<evidence type="ECO:0000313" key="2">
    <source>
        <dbReference type="EMBL" id="KAL1511835.1"/>
    </source>
</evidence>
<sequence length="453" mass="48076">MSAPALAPKLTYAQVVAGVSASARFTARAAHDLHYQDSVAHDRLTGWVAEIQTDVSGPQPTIPWPSLGELVLPHVRLAEDAREKGYGEVYIVEEAWERWHDAMLSLRGTETHLAAMGVMYLEAEKALASAPDEVKDALVLREADLELVQADVRLDETAGTAAAKAAAQAHNKALDKRVWLHDLQLRQLAGPDGKLGSMARLSSAIGSHVTRASREAASFNKNNALLRATVSAKEGIPEDALDDEDVALGVCQLLASAATPPMLLPQPRPPGGTEMRSHWREAAAAWKAGATCSEARLASMLAAHTATAAATIDSVAALLGVDKAGKGLVGDQVRAYQALATVAQRLQIVGSAAPFGPAALVELGDRMAHLTDMLSAPPWSDKMLSERCDFVVATLQTARRNEERATHSTSVGGSSTTEAGSKLGAGTIPKHFQPWSLRKRFETACNGKDVGYS</sequence>
<name>A0AB34J5A1_PRYPA</name>
<accession>A0AB34J5A1</accession>
<feature type="region of interest" description="Disordered" evidence="1">
    <location>
        <begin position="399"/>
        <end position="425"/>
    </location>
</feature>
<organism evidence="2 3">
    <name type="scientific">Prymnesium parvum</name>
    <name type="common">Toxic golden alga</name>
    <dbReference type="NCBI Taxonomy" id="97485"/>
    <lineage>
        <taxon>Eukaryota</taxon>
        <taxon>Haptista</taxon>
        <taxon>Haptophyta</taxon>
        <taxon>Prymnesiophyceae</taxon>
        <taxon>Prymnesiales</taxon>
        <taxon>Prymnesiaceae</taxon>
        <taxon>Prymnesium</taxon>
    </lineage>
</organism>
<evidence type="ECO:0000313" key="3">
    <source>
        <dbReference type="Proteomes" id="UP001515480"/>
    </source>
</evidence>
<proteinExistence type="predicted"/>
<evidence type="ECO:0000256" key="1">
    <source>
        <dbReference type="SAM" id="MobiDB-lite"/>
    </source>
</evidence>